<sequence length="118" mass="13357">MDRCINCTIAIGRSNPIGRKVLDNEAILTIIRQWRIAEPELDMQFPPTLSSFHAMALPSFEAELCPDVLLAEQEPDETAFPSILPTDANLPDLLSQDDLEKIYEALDHGWMDFRQKTS</sequence>
<protein>
    <submittedName>
        <fullName evidence="1">Uncharacterized protein</fullName>
    </submittedName>
</protein>
<name>A0A9P0I1J0_SPOLI</name>
<dbReference type="Proteomes" id="UP001153321">
    <property type="component" value="Chromosome 16"/>
</dbReference>
<gene>
    <name evidence="1" type="ORF">SPLIT_LOCUS3094</name>
</gene>
<accession>A0A9P0I1J0</accession>
<reference evidence="1" key="1">
    <citation type="submission" date="2022-02" db="EMBL/GenBank/DDBJ databases">
        <authorList>
            <person name="King R."/>
        </authorList>
    </citation>
    <scope>NUCLEOTIDE SEQUENCE</scope>
</reference>
<organism evidence="1 2">
    <name type="scientific">Spodoptera littoralis</name>
    <name type="common">Egyptian cotton leafworm</name>
    <dbReference type="NCBI Taxonomy" id="7109"/>
    <lineage>
        <taxon>Eukaryota</taxon>
        <taxon>Metazoa</taxon>
        <taxon>Ecdysozoa</taxon>
        <taxon>Arthropoda</taxon>
        <taxon>Hexapoda</taxon>
        <taxon>Insecta</taxon>
        <taxon>Pterygota</taxon>
        <taxon>Neoptera</taxon>
        <taxon>Endopterygota</taxon>
        <taxon>Lepidoptera</taxon>
        <taxon>Glossata</taxon>
        <taxon>Ditrysia</taxon>
        <taxon>Noctuoidea</taxon>
        <taxon>Noctuidae</taxon>
        <taxon>Amphipyrinae</taxon>
        <taxon>Spodoptera</taxon>
    </lineage>
</organism>
<evidence type="ECO:0000313" key="1">
    <source>
        <dbReference type="EMBL" id="CAH1637736.1"/>
    </source>
</evidence>
<keyword evidence="2" id="KW-1185">Reference proteome</keyword>
<proteinExistence type="predicted"/>
<evidence type="ECO:0000313" key="2">
    <source>
        <dbReference type="Proteomes" id="UP001153321"/>
    </source>
</evidence>
<dbReference type="AlphaFoldDB" id="A0A9P0I1J0"/>
<dbReference type="EMBL" id="LR824547">
    <property type="protein sequence ID" value="CAH1637736.1"/>
    <property type="molecule type" value="Genomic_DNA"/>
</dbReference>